<dbReference type="PROSITE" id="PS51257">
    <property type="entry name" value="PROKAR_LIPOPROTEIN"/>
    <property type="match status" value="1"/>
</dbReference>
<reference evidence="2 3" key="1">
    <citation type="submission" date="2023-03" db="EMBL/GenBank/DDBJ databases">
        <title>Paludisphaera mucosa sp. nov. a novel planctomycete from northern fen.</title>
        <authorList>
            <person name="Ivanova A."/>
        </authorList>
    </citation>
    <scope>NUCLEOTIDE SEQUENCE [LARGE SCALE GENOMIC DNA]</scope>
    <source>
        <strain evidence="2 3">Pla2</strain>
    </source>
</reference>
<dbReference type="EMBL" id="JARRAG010000002">
    <property type="protein sequence ID" value="MDG3007243.1"/>
    <property type="molecule type" value="Genomic_DNA"/>
</dbReference>
<feature type="domain" description="AB hydrolase-1" evidence="1">
    <location>
        <begin position="302"/>
        <end position="566"/>
    </location>
</feature>
<dbReference type="Pfam" id="PF12697">
    <property type="entry name" value="Abhydrolase_6"/>
    <property type="match status" value="1"/>
</dbReference>
<gene>
    <name evidence="2" type="ORF">PZE19_26060</name>
</gene>
<dbReference type="SUPFAM" id="SSF53474">
    <property type="entry name" value="alpha/beta-Hydrolases"/>
    <property type="match status" value="1"/>
</dbReference>
<sequence length="636" mass="69546">MRRRWWGAWLLAAVVATTAAGGCASIVVHQRPIVGRETHEVVETTSQGPAGNRRAHALIRTGLELDRKHPAWAITYFRDAALEALPALSAAEGSPEAVDGRATYRRAIEYLLATADRRVKSERISWRAAMEQSGTAVAGRVALYDAALWQEVLPAQQFEVKGFRRTMGQGGVGAPVVIRMARSVENRVRTVEGAVDLTDPSEKHFPLQLFRSASAVVRPGGPGGPKAVLELRDPVREPDMTWTRGDGPALPLAYDMTIGLARQFHEGNLDLIGSLGVLYPSEYDGRTGLFMMDPYQPGKIPVVFVHGLMSSPGAWSNALNELRGDPELRKKYQFWMFFYSTGNPILTSAARLRSSLISIRDEFDPMERDPALDDMILIGHSMGGVLTRLMVSDSESRLWQAATAKSPDDVVLADEPKRMLMDSMFFAPVPTVKRAVFVATPHHGSPLGDAWIGRVASRLIRVPKDVLDVQGALAKLNGGDDVSWDFKNRRYATSVAQLGLTNPVLQAVSTLPIREDLPYHSIIGFNGKEPLPTGGDGVVPYLSAHIDGAMTELIVSSGHTAQETEPAIAEMRRILILHHKEYAADRRAIAAGSPPTLHAARPDGPTPLRFDEAAADPRIKAQVAHDQEPLDLRLIR</sequence>
<keyword evidence="3" id="KW-1185">Reference proteome</keyword>
<protein>
    <submittedName>
        <fullName evidence="2">Alpha/beta fold hydrolase</fullName>
    </submittedName>
</protein>
<evidence type="ECO:0000313" key="2">
    <source>
        <dbReference type="EMBL" id="MDG3007243.1"/>
    </source>
</evidence>
<dbReference type="RefSeq" id="WP_277863529.1">
    <property type="nucleotide sequence ID" value="NZ_JARRAG010000002.1"/>
</dbReference>
<dbReference type="GO" id="GO:0016787">
    <property type="term" value="F:hydrolase activity"/>
    <property type="evidence" value="ECO:0007669"/>
    <property type="project" value="UniProtKB-KW"/>
</dbReference>
<proteinExistence type="predicted"/>
<evidence type="ECO:0000313" key="3">
    <source>
        <dbReference type="Proteomes" id="UP001216907"/>
    </source>
</evidence>
<accession>A0ABT6FIP9</accession>
<comment type="caution">
    <text evidence="2">The sequence shown here is derived from an EMBL/GenBank/DDBJ whole genome shotgun (WGS) entry which is preliminary data.</text>
</comment>
<name>A0ABT6FIP9_9BACT</name>
<evidence type="ECO:0000259" key="1">
    <source>
        <dbReference type="Pfam" id="PF12697"/>
    </source>
</evidence>
<keyword evidence="2" id="KW-0378">Hydrolase</keyword>
<dbReference type="Proteomes" id="UP001216907">
    <property type="component" value="Unassembled WGS sequence"/>
</dbReference>
<dbReference type="InterPro" id="IPR029058">
    <property type="entry name" value="AB_hydrolase_fold"/>
</dbReference>
<dbReference type="Gene3D" id="3.40.50.1820">
    <property type="entry name" value="alpha/beta hydrolase"/>
    <property type="match status" value="1"/>
</dbReference>
<dbReference type="InterPro" id="IPR000073">
    <property type="entry name" value="AB_hydrolase_1"/>
</dbReference>
<organism evidence="2 3">
    <name type="scientific">Paludisphaera mucosa</name>
    <dbReference type="NCBI Taxonomy" id="3030827"/>
    <lineage>
        <taxon>Bacteria</taxon>
        <taxon>Pseudomonadati</taxon>
        <taxon>Planctomycetota</taxon>
        <taxon>Planctomycetia</taxon>
        <taxon>Isosphaerales</taxon>
        <taxon>Isosphaeraceae</taxon>
        <taxon>Paludisphaera</taxon>
    </lineage>
</organism>